<dbReference type="PANTHER" id="PTHR35585">
    <property type="entry name" value="HHE DOMAIN PROTEIN (AFU_ORTHOLOGUE AFUA_4G00730)"/>
    <property type="match status" value="1"/>
</dbReference>
<proteinExistence type="predicted"/>
<dbReference type="Pfam" id="PF01814">
    <property type="entry name" value="Hemerythrin"/>
    <property type="match status" value="1"/>
</dbReference>
<accession>A0A4S5EPW9</accession>
<organism evidence="2 3">
    <name type="scientific">Candidatus Frankia alpina</name>
    <dbReference type="NCBI Taxonomy" id="2699483"/>
    <lineage>
        <taxon>Bacteria</taxon>
        <taxon>Bacillati</taxon>
        <taxon>Actinomycetota</taxon>
        <taxon>Actinomycetes</taxon>
        <taxon>Frankiales</taxon>
        <taxon>Frankiaceae</taxon>
        <taxon>Frankia</taxon>
    </lineage>
</organism>
<name>A0A4S5EPW9_9ACTN</name>
<protein>
    <submittedName>
        <fullName evidence="2">Hemerythrin domain-containing protein</fullName>
    </submittedName>
</protein>
<dbReference type="EMBL" id="SSXH01000251">
    <property type="protein sequence ID" value="THJ74395.1"/>
    <property type="molecule type" value="Genomic_DNA"/>
</dbReference>
<sequence length="193" mass="21715">MASKLAERERVEAAKLPEDDIVGILLAQHARIRDLFMEVREQRGEHRRKAFDELRKLLAVHETGEEIVLRPVSRRSAGPDVVKARNHEEEQAAKVLSGLEKLDVTGPEFERQIATLEQAVSDHAEREELEEFPAVRAATSADERRKLGRQLRAVESLAPTHPHPSTVGSPLAQWAVGPFASLADRALYTLRRR</sequence>
<keyword evidence="3" id="KW-1185">Reference proteome</keyword>
<dbReference type="AlphaFoldDB" id="A0A4S5EPW9"/>
<gene>
    <name evidence="2" type="ORF">E7Y31_11685</name>
</gene>
<comment type="caution">
    <text evidence="2">The sequence shown here is derived from an EMBL/GenBank/DDBJ whole genome shotgun (WGS) entry which is preliminary data.</text>
</comment>
<feature type="domain" description="Hemerythrin-like" evidence="1">
    <location>
        <begin position="21"/>
        <end position="134"/>
    </location>
</feature>
<evidence type="ECO:0000313" key="3">
    <source>
        <dbReference type="Proteomes" id="UP000305282"/>
    </source>
</evidence>
<dbReference type="RefSeq" id="WP_136448185.1">
    <property type="nucleotide sequence ID" value="NZ_SSXH01000251.1"/>
</dbReference>
<dbReference type="Proteomes" id="UP000305282">
    <property type="component" value="Unassembled WGS sequence"/>
</dbReference>
<dbReference type="OrthoDB" id="3212362at2"/>
<evidence type="ECO:0000313" key="2">
    <source>
        <dbReference type="EMBL" id="THJ74395.1"/>
    </source>
</evidence>
<dbReference type="PANTHER" id="PTHR35585:SF1">
    <property type="entry name" value="HHE DOMAIN PROTEIN (AFU_ORTHOLOGUE AFUA_4G00730)"/>
    <property type="match status" value="1"/>
</dbReference>
<reference evidence="2 3" key="1">
    <citation type="submission" date="2019-04" db="EMBL/GenBank/DDBJ databases">
        <title>Draft genome sequences for three unisolated Alnus-infective Frankia Sp+ strains, AgTrS, AiOr and AvVan, the first sequenced Frankia strains able to sporulate in-planta.</title>
        <authorList>
            <person name="Bethencourt L."/>
            <person name="Vautrin F."/>
            <person name="Taib N."/>
            <person name="Dubost A."/>
            <person name="Castro-Garcia L."/>
            <person name="Imbaud O."/>
            <person name="Abrouk D."/>
            <person name="Fournier P."/>
            <person name="Briolay J."/>
            <person name="Nguyen A."/>
            <person name="Normand P."/>
            <person name="Fernandez M.P."/>
            <person name="Brochier-Armanet C."/>
            <person name="Herrera-Belaroussi A."/>
        </authorList>
    </citation>
    <scope>NUCLEOTIDE SEQUENCE [LARGE SCALE GENOMIC DNA]</scope>
    <source>
        <strain evidence="2 3">AvVan</strain>
    </source>
</reference>
<dbReference type="InterPro" id="IPR012312">
    <property type="entry name" value="Hemerythrin-like"/>
</dbReference>
<evidence type="ECO:0000259" key="1">
    <source>
        <dbReference type="Pfam" id="PF01814"/>
    </source>
</evidence>
<dbReference type="Gene3D" id="1.20.120.520">
    <property type="entry name" value="nmb1532 protein domain like"/>
    <property type="match status" value="1"/>
</dbReference>